<proteinExistence type="predicted"/>
<reference evidence="1" key="1">
    <citation type="submission" date="2020-06" db="EMBL/GenBank/DDBJ databases">
        <authorList>
            <person name="Li T."/>
            <person name="Hu X."/>
            <person name="Zhang T."/>
            <person name="Song X."/>
            <person name="Zhang H."/>
            <person name="Dai N."/>
            <person name="Sheng W."/>
            <person name="Hou X."/>
            <person name="Wei L."/>
        </authorList>
    </citation>
    <scope>NUCLEOTIDE SEQUENCE</scope>
    <source>
        <strain evidence="1">G02</strain>
        <tissue evidence="1">Leaf</tissue>
    </source>
</reference>
<evidence type="ECO:0000313" key="1">
    <source>
        <dbReference type="EMBL" id="KAL0408954.1"/>
    </source>
</evidence>
<dbReference type="AlphaFoldDB" id="A0AAW2TW98"/>
<protein>
    <submittedName>
        <fullName evidence="1">Uncharacterized protein</fullName>
    </submittedName>
</protein>
<name>A0AAW2TW98_SESRA</name>
<reference evidence="1" key="2">
    <citation type="journal article" date="2024" name="Plant">
        <title>Genomic evolution and insights into agronomic trait innovations of Sesamum species.</title>
        <authorList>
            <person name="Miao H."/>
            <person name="Wang L."/>
            <person name="Qu L."/>
            <person name="Liu H."/>
            <person name="Sun Y."/>
            <person name="Le M."/>
            <person name="Wang Q."/>
            <person name="Wei S."/>
            <person name="Zheng Y."/>
            <person name="Lin W."/>
            <person name="Duan Y."/>
            <person name="Cao H."/>
            <person name="Xiong S."/>
            <person name="Wang X."/>
            <person name="Wei L."/>
            <person name="Li C."/>
            <person name="Ma Q."/>
            <person name="Ju M."/>
            <person name="Zhao R."/>
            <person name="Li G."/>
            <person name="Mu C."/>
            <person name="Tian Q."/>
            <person name="Mei H."/>
            <person name="Zhang T."/>
            <person name="Gao T."/>
            <person name="Zhang H."/>
        </authorList>
    </citation>
    <scope>NUCLEOTIDE SEQUENCE</scope>
    <source>
        <strain evidence="1">G02</strain>
    </source>
</reference>
<organism evidence="1">
    <name type="scientific">Sesamum radiatum</name>
    <name type="common">Black benniseed</name>
    <dbReference type="NCBI Taxonomy" id="300843"/>
    <lineage>
        <taxon>Eukaryota</taxon>
        <taxon>Viridiplantae</taxon>
        <taxon>Streptophyta</taxon>
        <taxon>Embryophyta</taxon>
        <taxon>Tracheophyta</taxon>
        <taxon>Spermatophyta</taxon>
        <taxon>Magnoliopsida</taxon>
        <taxon>eudicotyledons</taxon>
        <taxon>Gunneridae</taxon>
        <taxon>Pentapetalae</taxon>
        <taxon>asterids</taxon>
        <taxon>lamiids</taxon>
        <taxon>Lamiales</taxon>
        <taxon>Pedaliaceae</taxon>
        <taxon>Sesamum</taxon>
    </lineage>
</organism>
<accession>A0AAW2TW98</accession>
<gene>
    <name evidence="1" type="ORF">Sradi_1829800</name>
</gene>
<comment type="caution">
    <text evidence="1">The sequence shown here is derived from an EMBL/GenBank/DDBJ whole genome shotgun (WGS) entry which is preliminary data.</text>
</comment>
<dbReference type="EMBL" id="JACGWJ010000007">
    <property type="protein sequence ID" value="KAL0408954.1"/>
    <property type="molecule type" value="Genomic_DNA"/>
</dbReference>
<sequence length="54" mass="5821">MSLWTLKPVACRIPPVTGANGSHSKVAMVNRQAPSHLQVQLATFSPTDDHDPLV</sequence>